<feature type="domain" description="B5" evidence="19">
    <location>
        <begin position="408"/>
        <end position="484"/>
    </location>
</feature>
<feature type="binding site" evidence="15">
    <location>
        <position position="471"/>
    </location>
    <ligand>
        <name>Mg(2+)</name>
        <dbReference type="ChEBI" id="CHEBI:18420"/>
        <note>shared with alpha subunit</note>
    </ligand>
</feature>
<dbReference type="SMART" id="SM00873">
    <property type="entry name" value="B3_4"/>
    <property type="match status" value="1"/>
</dbReference>
<dbReference type="Gene3D" id="3.30.70.380">
    <property type="entry name" value="Ferrodoxin-fold anticodon-binding domain"/>
    <property type="match status" value="1"/>
</dbReference>
<comment type="catalytic activity">
    <reaction evidence="14 15">
        <text>tRNA(Phe) + L-phenylalanine + ATP = L-phenylalanyl-tRNA(Phe) + AMP + diphosphate + H(+)</text>
        <dbReference type="Rhea" id="RHEA:19413"/>
        <dbReference type="Rhea" id="RHEA-COMP:9668"/>
        <dbReference type="Rhea" id="RHEA-COMP:9699"/>
        <dbReference type="ChEBI" id="CHEBI:15378"/>
        <dbReference type="ChEBI" id="CHEBI:30616"/>
        <dbReference type="ChEBI" id="CHEBI:33019"/>
        <dbReference type="ChEBI" id="CHEBI:58095"/>
        <dbReference type="ChEBI" id="CHEBI:78442"/>
        <dbReference type="ChEBI" id="CHEBI:78531"/>
        <dbReference type="ChEBI" id="CHEBI:456215"/>
        <dbReference type="EC" id="6.1.1.20"/>
    </reaction>
</comment>
<dbReference type="Gene3D" id="3.30.930.10">
    <property type="entry name" value="Bira Bifunctional Protein, Domain 2"/>
    <property type="match status" value="1"/>
</dbReference>
<dbReference type="InterPro" id="IPR020825">
    <property type="entry name" value="Phe-tRNA_synthase-like_B3/B4"/>
</dbReference>
<evidence type="ECO:0000259" key="18">
    <source>
        <dbReference type="PROSITE" id="PS51447"/>
    </source>
</evidence>
<evidence type="ECO:0000256" key="1">
    <source>
        <dbReference type="ARBA" id="ARBA00004496"/>
    </source>
</evidence>
<keyword evidence="4 15" id="KW-0963">Cytoplasm</keyword>
<keyword evidence="10 15" id="KW-0460">Magnesium</keyword>
<dbReference type="Pfam" id="PF17759">
    <property type="entry name" value="tRNA_synthFbeta"/>
    <property type="match status" value="1"/>
</dbReference>
<dbReference type="InterPro" id="IPR012340">
    <property type="entry name" value="NA-bd_OB-fold"/>
</dbReference>
<dbReference type="STRING" id="1577792.QX51_03310"/>
<reference evidence="20 21" key="1">
    <citation type="submission" date="2014-12" db="EMBL/GenBank/DDBJ databases">
        <title>Draft genome sequence of Terrisporobacter sp. 08-306576, isolated from the blood culture of a bacteremia patient.</title>
        <authorList>
            <person name="Lund L.C."/>
            <person name="Sydenham T.V."/>
            <person name="Hogh S.V."/>
            <person name="Skov M.N."/>
            <person name="Kemp M."/>
            <person name="Justesen U.S."/>
        </authorList>
    </citation>
    <scope>NUCLEOTIDE SEQUENCE [LARGE SCALE GENOMIC DNA]</scope>
    <source>
        <strain evidence="20 21">08-306576</strain>
    </source>
</reference>
<dbReference type="Pfam" id="PF03147">
    <property type="entry name" value="FDX-ACB"/>
    <property type="match status" value="1"/>
</dbReference>
<dbReference type="InterPro" id="IPR005146">
    <property type="entry name" value="B3/B4_tRNA-bd"/>
</dbReference>
<dbReference type="InterPro" id="IPR004532">
    <property type="entry name" value="Phe-tRNA-ligase_IIc_bsu_bact"/>
</dbReference>
<dbReference type="SUPFAM" id="SSF54991">
    <property type="entry name" value="Anticodon-binding domain of PheRS"/>
    <property type="match status" value="1"/>
</dbReference>
<dbReference type="GO" id="GO:0016740">
    <property type="term" value="F:transferase activity"/>
    <property type="evidence" value="ECO:0007669"/>
    <property type="project" value="UniProtKB-ARBA"/>
</dbReference>
<dbReference type="PANTHER" id="PTHR10947:SF0">
    <property type="entry name" value="PHENYLALANINE--TRNA LIGASE BETA SUBUNIT"/>
    <property type="match status" value="1"/>
</dbReference>
<feature type="binding site" evidence="15">
    <location>
        <position position="468"/>
    </location>
    <ligand>
        <name>Mg(2+)</name>
        <dbReference type="ChEBI" id="CHEBI:18420"/>
        <note>shared with alpha subunit</note>
    </ligand>
</feature>
<evidence type="ECO:0000256" key="11">
    <source>
        <dbReference type="ARBA" id="ARBA00022884"/>
    </source>
</evidence>
<dbReference type="FunFam" id="3.50.40.10:FF:000001">
    <property type="entry name" value="Phenylalanine--tRNA ligase beta subunit"/>
    <property type="match status" value="1"/>
</dbReference>
<name>A0A0B3WUT4_9FIRM</name>
<keyword evidence="8 15" id="KW-0547">Nucleotide-binding</keyword>
<comment type="caution">
    <text evidence="20">The sequence shown here is derived from an EMBL/GenBank/DDBJ whole genome shotgun (WGS) entry which is preliminary data.</text>
</comment>
<evidence type="ECO:0000256" key="8">
    <source>
        <dbReference type="ARBA" id="ARBA00022741"/>
    </source>
</evidence>
<dbReference type="Pfam" id="PF03484">
    <property type="entry name" value="B5"/>
    <property type="match status" value="1"/>
</dbReference>
<dbReference type="SMART" id="SM00896">
    <property type="entry name" value="FDX-ACB"/>
    <property type="match status" value="1"/>
</dbReference>
<keyword evidence="11 16" id="KW-0694">RNA-binding</keyword>
<evidence type="ECO:0000256" key="5">
    <source>
        <dbReference type="ARBA" id="ARBA00022555"/>
    </source>
</evidence>
<dbReference type="AlphaFoldDB" id="A0A0B3WUT4"/>
<dbReference type="FunFam" id="2.40.50.140:FF:000045">
    <property type="entry name" value="Phenylalanine--tRNA ligase beta subunit"/>
    <property type="match status" value="1"/>
</dbReference>
<dbReference type="Gene3D" id="3.30.56.10">
    <property type="match status" value="2"/>
</dbReference>
<keyword evidence="5 16" id="KW-0820">tRNA-binding</keyword>
<dbReference type="FunFam" id="3.30.70.380:FF:000001">
    <property type="entry name" value="Phenylalanine--tRNA ligase beta subunit"/>
    <property type="match status" value="1"/>
</dbReference>
<dbReference type="OrthoDB" id="9805455at2"/>
<dbReference type="RefSeq" id="WP_039678486.1">
    <property type="nucleotide sequence ID" value="NZ_JAXECK010000033.1"/>
</dbReference>
<evidence type="ECO:0000259" key="19">
    <source>
        <dbReference type="PROSITE" id="PS51483"/>
    </source>
</evidence>
<evidence type="ECO:0000259" key="17">
    <source>
        <dbReference type="PROSITE" id="PS50886"/>
    </source>
</evidence>
<dbReference type="SUPFAM" id="SSF56037">
    <property type="entry name" value="PheT/TilS domain"/>
    <property type="match status" value="1"/>
</dbReference>
<evidence type="ECO:0000256" key="6">
    <source>
        <dbReference type="ARBA" id="ARBA00022598"/>
    </source>
</evidence>
<feature type="domain" description="TRNA-binding" evidence="17">
    <location>
        <begin position="39"/>
        <end position="156"/>
    </location>
</feature>
<comment type="subcellular location">
    <subcellularLocation>
        <location evidence="1 15">Cytoplasm</location>
    </subcellularLocation>
</comment>
<dbReference type="PROSITE" id="PS51483">
    <property type="entry name" value="B5"/>
    <property type="match status" value="1"/>
</dbReference>
<dbReference type="Pfam" id="PF03483">
    <property type="entry name" value="B3_4"/>
    <property type="match status" value="1"/>
</dbReference>
<comment type="subunit">
    <text evidence="3 15">Tetramer of two alpha and two beta subunits.</text>
</comment>
<accession>A0A0B3WUT4</accession>
<dbReference type="NCBIfam" id="NF045760">
    <property type="entry name" value="YtpR"/>
    <property type="match status" value="1"/>
</dbReference>
<evidence type="ECO:0000256" key="3">
    <source>
        <dbReference type="ARBA" id="ARBA00011209"/>
    </source>
</evidence>
<dbReference type="InterPro" id="IPR005121">
    <property type="entry name" value="Fdx_antiC-bd"/>
</dbReference>
<dbReference type="Gene3D" id="3.50.40.10">
    <property type="entry name" value="Phenylalanyl-trna Synthetase, Chain B, domain 3"/>
    <property type="match status" value="1"/>
</dbReference>
<evidence type="ECO:0000256" key="15">
    <source>
        <dbReference type="HAMAP-Rule" id="MF_00283"/>
    </source>
</evidence>
<dbReference type="EC" id="6.1.1.20" evidence="15"/>
<feature type="domain" description="FDX-ACB" evidence="18">
    <location>
        <begin position="702"/>
        <end position="795"/>
    </location>
</feature>
<evidence type="ECO:0000256" key="16">
    <source>
        <dbReference type="PROSITE-ProRule" id="PRU00209"/>
    </source>
</evidence>
<dbReference type="InterPro" id="IPR009061">
    <property type="entry name" value="DNA-bd_dom_put_sf"/>
</dbReference>
<dbReference type="GO" id="GO:0004826">
    <property type="term" value="F:phenylalanine-tRNA ligase activity"/>
    <property type="evidence" value="ECO:0007669"/>
    <property type="project" value="UniProtKB-UniRule"/>
</dbReference>
<dbReference type="CDD" id="cd02796">
    <property type="entry name" value="tRNA_bind_bactPheRS"/>
    <property type="match status" value="1"/>
</dbReference>
<keyword evidence="21" id="KW-1185">Reference proteome</keyword>
<dbReference type="NCBIfam" id="TIGR00472">
    <property type="entry name" value="pheT_bact"/>
    <property type="match status" value="1"/>
</dbReference>
<evidence type="ECO:0000256" key="2">
    <source>
        <dbReference type="ARBA" id="ARBA00008653"/>
    </source>
</evidence>
<evidence type="ECO:0000256" key="9">
    <source>
        <dbReference type="ARBA" id="ARBA00022840"/>
    </source>
</evidence>
<evidence type="ECO:0000256" key="12">
    <source>
        <dbReference type="ARBA" id="ARBA00022917"/>
    </source>
</evidence>
<dbReference type="InterPro" id="IPR002547">
    <property type="entry name" value="tRNA-bd_dom"/>
</dbReference>
<dbReference type="EMBL" id="JWHR01000038">
    <property type="protein sequence ID" value="KHS58340.1"/>
    <property type="molecule type" value="Genomic_DNA"/>
</dbReference>
<dbReference type="GO" id="GO:0140096">
    <property type="term" value="F:catalytic activity, acting on a protein"/>
    <property type="evidence" value="ECO:0007669"/>
    <property type="project" value="UniProtKB-ARBA"/>
</dbReference>
<dbReference type="SUPFAM" id="SSF46955">
    <property type="entry name" value="Putative DNA-binding domain"/>
    <property type="match status" value="1"/>
</dbReference>
<keyword evidence="7 15" id="KW-0479">Metal-binding</keyword>
<comment type="similarity">
    <text evidence="2 15">Belongs to the phenylalanyl-tRNA synthetase beta subunit family. Type 1 subfamily.</text>
</comment>
<evidence type="ECO:0000313" key="21">
    <source>
        <dbReference type="Proteomes" id="UP000031189"/>
    </source>
</evidence>
<evidence type="ECO:0000313" key="20">
    <source>
        <dbReference type="EMBL" id="KHS58340.1"/>
    </source>
</evidence>
<dbReference type="SUPFAM" id="SSF50249">
    <property type="entry name" value="Nucleic acid-binding proteins"/>
    <property type="match status" value="1"/>
</dbReference>
<keyword evidence="6 15" id="KW-0436">Ligase</keyword>
<protein>
    <recommendedName>
        <fullName evidence="15">Phenylalanine--tRNA ligase beta subunit</fullName>
        <ecNumber evidence="15">6.1.1.20</ecNumber>
    </recommendedName>
    <alternativeName>
        <fullName evidence="15">Phenylalanyl-tRNA synthetase beta subunit</fullName>
        <shortName evidence="15">PheRS</shortName>
    </alternativeName>
</protein>
<dbReference type="SUPFAM" id="SSF55681">
    <property type="entry name" value="Class II aaRS and biotin synthetases"/>
    <property type="match status" value="1"/>
</dbReference>
<evidence type="ECO:0000256" key="13">
    <source>
        <dbReference type="ARBA" id="ARBA00023146"/>
    </source>
</evidence>
<dbReference type="InterPro" id="IPR045060">
    <property type="entry name" value="Phe-tRNA-ligase_IIc_bsu"/>
</dbReference>
<evidence type="ECO:0000256" key="10">
    <source>
        <dbReference type="ARBA" id="ARBA00022842"/>
    </source>
</evidence>
<dbReference type="GO" id="GO:0005524">
    <property type="term" value="F:ATP binding"/>
    <property type="evidence" value="ECO:0007669"/>
    <property type="project" value="UniProtKB-UniRule"/>
</dbReference>
<dbReference type="GO" id="GO:0009328">
    <property type="term" value="C:phenylalanine-tRNA ligase complex"/>
    <property type="evidence" value="ECO:0007669"/>
    <property type="project" value="TreeGrafter"/>
</dbReference>
<dbReference type="PROSITE" id="PS50886">
    <property type="entry name" value="TRBD"/>
    <property type="match status" value="1"/>
</dbReference>
<dbReference type="GO" id="GO:0006432">
    <property type="term" value="P:phenylalanyl-tRNA aminoacylation"/>
    <property type="evidence" value="ECO:0007669"/>
    <property type="project" value="UniProtKB-UniRule"/>
</dbReference>
<dbReference type="GO" id="GO:0000049">
    <property type="term" value="F:tRNA binding"/>
    <property type="evidence" value="ECO:0007669"/>
    <property type="project" value="UniProtKB-UniRule"/>
</dbReference>
<evidence type="ECO:0000256" key="14">
    <source>
        <dbReference type="ARBA" id="ARBA00049255"/>
    </source>
</evidence>
<dbReference type="InterPro" id="IPR045864">
    <property type="entry name" value="aa-tRNA-synth_II/BPL/LPL"/>
</dbReference>
<keyword evidence="13 15" id="KW-0030">Aminoacyl-tRNA synthetase</keyword>
<dbReference type="HAMAP" id="MF_00283">
    <property type="entry name" value="Phe_tRNA_synth_beta1"/>
    <property type="match status" value="1"/>
</dbReference>
<dbReference type="PROSITE" id="PS51447">
    <property type="entry name" value="FDX_ACB"/>
    <property type="match status" value="1"/>
</dbReference>
<evidence type="ECO:0000256" key="7">
    <source>
        <dbReference type="ARBA" id="ARBA00022723"/>
    </source>
</evidence>
<organism evidence="20 21">
    <name type="scientific">Terrisporobacter othiniensis</name>
    <dbReference type="NCBI Taxonomy" id="1577792"/>
    <lineage>
        <taxon>Bacteria</taxon>
        <taxon>Bacillati</taxon>
        <taxon>Bacillota</taxon>
        <taxon>Clostridia</taxon>
        <taxon>Peptostreptococcales</taxon>
        <taxon>Peptostreptococcaceae</taxon>
        <taxon>Terrisporobacter</taxon>
    </lineage>
</organism>
<dbReference type="InterPro" id="IPR033714">
    <property type="entry name" value="tRNA_bind_bactPheRS"/>
</dbReference>
<dbReference type="Proteomes" id="UP000031189">
    <property type="component" value="Unassembled WGS sequence"/>
</dbReference>
<dbReference type="InterPro" id="IPR005147">
    <property type="entry name" value="tRNA_synthase_B5-dom"/>
</dbReference>
<gene>
    <name evidence="15" type="primary">pheT</name>
    <name evidence="20" type="ORF">QX51_03310</name>
</gene>
<keyword evidence="12 15" id="KW-0648">Protein biosynthesis</keyword>
<dbReference type="Gene3D" id="2.40.50.140">
    <property type="entry name" value="Nucleic acid-binding proteins"/>
    <property type="match status" value="1"/>
</dbReference>
<feature type="binding site" evidence="15">
    <location>
        <position position="472"/>
    </location>
    <ligand>
        <name>Mg(2+)</name>
        <dbReference type="ChEBI" id="CHEBI:18420"/>
        <note>shared with alpha subunit</note>
    </ligand>
</feature>
<dbReference type="Pfam" id="PF01588">
    <property type="entry name" value="tRNA_bind"/>
    <property type="match status" value="1"/>
</dbReference>
<dbReference type="CDD" id="cd00769">
    <property type="entry name" value="PheRS_beta_core"/>
    <property type="match status" value="1"/>
</dbReference>
<feature type="binding site" evidence="15">
    <location>
        <position position="462"/>
    </location>
    <ligand>
        <name>Mg(2+)</name>
        <dbReference type="ChEBI" id="CHEBI:18420"/>
        <note>shared with alpha subunit</note>
    </ligand>
</feature>
<evidence type="ECO:0000256" key="4">
    <source>
        <dbReference type="ARBA" id="ARBA00022490"/>
    </source>
</evidence>
<dbReference type="InterPro" id="IPR036690">
    <property type="entry name" value="Fdx_antiC-bd_sf"/>
</dbReference>
<keyword evidence="9 15" id="KW-0067">ATP-binding</keyword>
<dbReference type="PANTHER" id="PTHR10947">
    <property type="entry name" value="PHENYLALANYL-TRNA SYNTHETASE BETA CHAIN AND LEUCINE-RICH REPEAT-CONTAINING PROTEIN 47"/>
    <property type="match status" value="1"/>
</dbReference>
<comment type="cofactor">
    <cofactor evidence="15">
        <name>Mg(2+)</name>
        <dbReference type="ChEBI" id="CHEBI:18420"/>
    </cofactor>
    <text evidence="15">Binds 2 magnesium ions per tetramer.</text>
</comment>
<dbReference type="SMART" id="SM00874">
    <property type="entry name" value="B5"/>
    <property type="match status" value="1"/>
</dbReference>
<dbReference type="InterPro" id="IPR041616">
    <property type="entry name" value="PheRS_beta_core"/>
</dbReference>
<proteinExistence type="inferred from homology"/>
<sequence>MLVPVKWIRDYVNIDMDTVEFADKMTMTGTKVETIEFLGKEISNVVVGQIKEITQHPNADKLVVCQVNVGEEELVQICTGAKNVSEGDYIPVAKVNSTLPGGIKIKKGKLRGEASHGMLCGAEELGIDENFVNERSKGGIYILNDMENLVIGQDIKEFLGLNDAVIDFELTANRPDCRSMIGIAREAAVTIGEKINYPEIEVKACDEDIDFEVKVESPELCPRYGARIVKDVKIGPSPYWMQRRLIEAGVRPINNIVDITNFVMLEQGQPLHAFDLNELTTGKIVVRNAVEGEKFTTLDEVERTLDKDMLVITDGEKPVAIAGVMGGLNSGIKDDTTAVLFEGAAFNADSIRATSKKLGLRTEASGRYEKGVCTELSITGVERACQLVEMLGAGRVLRGTVEDYPVKQEAQTLTVNPSRIIKNIGIDLSLDGFVKILEDLEFKCDLKSADEVVIEVPTFRLDIEQEADIYEEIARIYGFENIPSEQLEGNATAGVKTPQQKFMDKIKDTATSIGLYEILTYSFVSPKTLDKIKLPADDKKRDYITLINPLGEDTSVMRTTMMPSMLNVLYTNISRKVESGLAFECGHTFTPQEGLPIETNHLCVGMYGKDVDFFVLKGALETILDAVGFQNYEIIPETNNTTFHPGRCATIKYNNIYIGTFGEVHPEVIDNYNLGQRVYLAELDLDLIFENSDRTIIYNPLPKYPSTSRDIALLVKDDVIVKQIEDIIKSNGEDILESYKLFDVYKGSQIADGYKSIAYSIIYRSKDKTLTDEDVNKVHHNIIRELEEKLDAKLRSN</sequence>
<dbReference type="GO" id="GO:0000287">
    <property type="term" value="F:magnesium ion binding"/>
    <property type="evidence" value="ECO:0007669"/>
    <property type="project" value="UniProtKB-UniRule"/>
</dbReference>